<dbReference type="SUPFAM" id="SSF49265">
    <property type="entry name" value="Fibronectin type III"/>
    <property type="match status" value="3"/>
</dbReference>
<evidence type="ECO:0000313" key="8">
    <source>
        <dbReference type="Proteomes" id="UP001177023"/>
    </source>
</evidence>
<protein>
    <submittedName>
        <fullName evidence="7">Uncharacterized protein</fullName>
    </submittedName>
</protein>
<organism evidence="7 8">
    <name type="scientific">Mesorhabditis spiculigera</name>
    <dbReference type="NCBI Taxonomy" id="96644"/>
    <lineage>
        <taxon>Eukaryota</taxon>
        <taxon>Metazoa</taxon>
        <taxon>Ecdysozoa</taxon>
        <taxon>Nematoda</taxon>
        <taxon>Chromadorea</taxon>
        <taxon>Rhabditida</taxon>
        <taxon>Rhabditina</taxon>
        <taxon>Rhabditomorpha</taxon>
        <taxon>Rhabditoidea</taxon>
        <taxon>Rhabditidae</taxon>
        <taxon>Mesorhabditinae</taxon>
        <taxon>Mesorhabditis</taxon>
    </lineage>
</organism>
<feature type="domain" description="Fibronectin type-III" evidence="6">
    <location>
        <begin position="936"/>
        <end position="1034"/>
    </location>
</feature>
<feature type="region of interest" description="Disordered" evidence="2">
    <location>
        <begin position="354"/>
        <end position="375"/>
    </location>
</feature>
<keyword evidence="3" id="KW-0472">Membrane</keyword>
<dbReference type="InterPro" id="IPR003599">
    <property type="entry name" value="Ig_sub"/>
</dbReference>
<accession>A0AA36DA55</accession>
<comment type="caution">
    <text evidence="7">The sequence shown here is derived from an EMBL/GenBank/DDBJ whole genome shotgun (WGS) entry which is preliminary data.</text>
</comment>
<gene>
    <name evidence="7" type="ORF">MSPICULIGERA_LOCUS22041</name>
</gene>
<keyword evidence="3" id="KW-0812">Transmembrane</keyword>
<evidence type="ECO:0000256" key="3">
    <source>
        <dbReference type="SAM" id="Phobius"/>
    </source>
</evidence>
<feature type="signal peptide" evidence="4">
    <location>
        <begin position="1"/>
        <end position="16"/>
    </location>
</feature>
<dbReference type="Pfam" id="PF01682">
    <property type="entry name" value="DB"/>
    <property type="match status" value="4"/>
</dbReference>
<evidence type="ECO:0000256" key="2">
    <source>
        <dbReference type="SAM" id="MobiDB-lite"/>
    </source>
</evidence>
<dbReference type="InterPro" id="IPR003961">
    <property type="entry name" value="FN3_dom"/>
</dbReference>
<dbReference type="Pfam" id="PF00041">
    <property type="entry name" value="fn3"/>
    <property type="match status" value="2"/>
</dbReference>
<dbReference type="InterPro" id="IPR013783">
    <property type="entry name" value="Ig-like_fold"/>
</dbReference>
<feature type="domain" description="Fibronectin type-III" evidence="6">
    <location>
        <begin position="602"/>
        <end position="693"/>
    </location>
</feature>
<feature type="domain" description="Fibronectin type-III" evidence="6">
    <location>
        <begin position="387"/>
        <end position="485"/>
    </location>
</feature>
<dbReference type="InterPro" id="IPR050991">
    <property type="entry name" value="ECM_Regulatory_Proteins"/>
</dbReference>
<dbReference type="PROSITE" id="PS50853">
    <property type="entry name" value="FN3"/>
    <property type="match status" value="5"/>
</dbReference>
<evidence type="ECO:0000259" key="6">
    <source>
        <dbReference type="PROSITE" id="PS50853"/>
    </source>
</evidence>
<feature type="domain" description="Ig-like" evidence="5">
    <location>
        <begin position="34"/>
        <end position="150"/>
    </location>
</feature>
<sequence length="1526" mass="169052">MLLELLLLSLVAGSQGEGVGHLTTDDQGFLNVIQGFASQLQCVVTDTCSDKVLWYKDDILLYSGLEFQTNSGIDEAGFVLNHNVDIDDKRGCKDECKTSADCEEGHSCVDSQCCACKREDYSLILRNLTFEDSGRYRCQIQNTSEQLEFQVEVLESGLNGGFHENISYDHSQCCEDKGISNMCKAMCKPSDMGSYHFDPTSCKTDDYKHFLSCATDGGKRSHVHCCKAQMVPSFCYDFCSGDFQMLRRSHRLCLYYLPEIFECYNRAYLPYPDPPEEIIVNAVEHDKLSVCWQPPKVQPTNKDFPVKNYTIFYKQLPAISFLPGLDGAAIDLPFMSGDYGELTDIIDDDYDIKETDESTRTSGKPQLTKRDTTKIQTEDRITLSVSKSGQIRKRRSMSASETEISFDPSKKAFAKRQTVVMVSRNENSNTTSVREFTYEEATTNGTCYTLTNLRSATRYAIYVIATNDYGQSVPSTRSLTSTNVHVISNNGSLPNSQKCCKDAKVDDHCASKMCDPTHHINIFETISISTSCRHEWPKVSPCIADGRNHTECCVRLGVQKECLPVCSGTTEELSMDSMLCLSLDLDTIYQCMREGYETHPSPPVNVTIDRITTNSARIHWKEPLANKHLVENYTIILRRNVHGADIIQISDAKSPYNLEGLEADASYAVSVRSHSEKGQSLPSTTLLFQTLTPNQDICPIGEPLMLNDGRPVLCHEKSHPCPIGYMCYEFLDDGYCCPEADPTSNQFNSCCELRDMKGDCLDACRYNATRLPTTCGKDLNTWVQCGSEGHDHTRCCEESSLPAECLPGCRHPFQVPETCMKYSAQLMYCYASHRSRLPGLVRNLHTTFVNETQATITWDVAGNADTYEVQFFNDNEHRLLNRTNVTATTITFPNLNTSTQYVARVIAFNTAGSSPPSWNLTLATDNENSAPLEPAAPSNLRIVWNNGAKINLTWNAVTTHKDGSPLSGKGEYTVSLVNAEAGTEWATKKTNNTWAVLDLVEDRRYMVYVTATFPKLEVNTSPSSSILTILAQQDSMGLPEPKTKVMPDTTVYKIEQDITVECSLENEYKGQNLTLEITAGNQQKRNDKGMLFVSMNLKVTKELDTIACMVSDSEGRQNVQMRNILVMFGPIAQMDRGIVHAFDDMSAKISCTVSGFPIPAVHFEKDNLIVGHGSGEHISIRNPALHTYQYNLILKNATAAGPGQYHCIAERNGTTSQAVAELITEKPSDLPQNPRKIFNCCVDKQVTGDCLEVCSIGKVPSNTSCLGHEKSLLACAEDVTDHSDCCIRSGVKGRCLSLCSGDSVSDEVDCTKYATRIMSCFVKSHERSPQQPTNVIYKVVDEGKVRISWNDPSAANNLVFYAVYYKKAGDDGDFEVVKTTSNSVDLDVEPGAEYEVGVISGNAFGHSPIAYLKMDDTAYSKPGGGLSSFALILILLFCCGGVVIVLIFIGRGSSLVPALFKKPRYTGNDPTVAFENPAYSNEVEIRGLGRSSDADLEWHSHELQPTASTGETTEGRNGMRYSKLDA</sequence>
<dbReference type="InterPro" id="IPR002602">
    <property type="entry name" value="DB"/>
</dbReference>
<dbReference type="PROSITE" id="PS50835">
    <property type="entry name" value="IG_LIKE"/>
    <property type="match status" value="2"/>
</dbReference>
<feature type="domain" description="Fibronectin type-III" evidence="6">
    <location>
        <begin position="840"/>
        <end position="927"/>
    </location>
</feature>
<dbReference type="InterPro" id="IPR036179">
    <property type="entry name" value="Ig-like_dom_sf"/>
</dbReference>
<dbReference type="InterPro" id="IPR007110">
    <property type="entry name" value="Ig-like_dom"/>
</dbReference>
<dbReference type="SMART" id="SM00289">
    <property type="entry name" value="WR1"/>
    <property type="match status" value="2"/>
</dbReference>
<feature type="compositionally biased region" description="Polar residues" evidence="2">
    <location>
        <begin position="1503"/>
        <end position="1512"/>
    </location>
</feature>
<feature type="non-terminal residue" evidence="7">
    <location>
        <position position="1"/>
    </location>
</feature>
<feature type="domain" description="Fibronectin type-III" evidence="6">
    <location>
        <begin position="1331"/>
        <end position="1423"/>
    </location>
</feature>
<evidence type="ECO:0000313" key="7">
    <source>
        <dbReference type="EMBL" id="CAJ0583973.1"/>
    </source>
</evidence>
<feature type="transmembrane region" description="Helical" evidence="3">
    <location>
        <begin position="1429"/>
        <end position="1449"/>
    </location>
</feature>
<dbReference type="CDD" id="cd00063">
    <property type="entry name" value="FN3"/>
    <property type="match status" value="6"/>
</dbReference>
<dbReference type="EMBL" id="CATQJA010002665">
    <property type="protein sequence ID" value="CAJ0583973.1"/>
    <property type="molecule type" value="Genomic_DNA"/>
</dbReference>
<dbReference type="PANTHER" id="PTHR46708">
    <property type="entry name" value="TENASCIN"/>
    <property type="match status" value="1"/>
</dbReference>
<dbReference type="Proteomes" id="UP001177023">
    <property type="component" value="Unassembled WGS sequence"/>
</dbReference>
<keyword evidence="3" id="KW-1133">Transmembrane helix</keyword>
<feature type="chain" id="PRO_5041250463" evidence="4">
    <location>
        <begin position="17"/>
        <end position="1526"/>
    </location>
</feature>
<evidence type="ECO:0000256" key="1">
    <source>
        <dbReference type="ARBA" id="ARBA00022737"/>
    </source>
</evidence>
<name>A0AA36DA55_9BILA</name>
<dbReference type="PANTHER" id="PTHR46708:SF2">
    <property type="entry name" value="FIBRONECTIN TYPE-III DOMAIN-CONTAINING PROTEIN"/>
    <property type="match status" value="1"/>
</dbReference>
<keyword evidence="4" id="KW-0732">Signal</keyword>
<dbReference type="SMART" id="SM00409">
    <property type="entry name" value="IG"/>
    <property type="match status" value="2"/>
</dbReference>
<evidence type="ECO:0000259" key="5">
    <source>
        <dbReference type="PROSITE" id="PS50835"/>
    </source>
</evidence>
<dbReference type="InterPro" id="IPR036116">
    <property type="entry name" value="FN3_sf"/>
</dbReference>
<dbReference type="InterPro" id="IPR013098">
    <property type="entry name" value="Ig_I-set"/>
</dbReference>
<feature type="region of interest" description="Disordered" evidence="2">
    <location>
        <begin position="1501"/>
        <end position="1526"/>
    </location>
</feature>
<evidence type="ECO:0000256" key="4">
    <source>
        <dbReference type="SAM" id="SignalP"/>
    </source>
</evidence>
<keyword evidence="1" id="KW-0677">Repeat</keyword>
<feature type="domain" description="Ig-like" evidence="5">
    <location>
        <begin position="1130"/>
        <end position="1224"/>
    </location>
</feature>
<dbReference type="Gene3D" id="2.60.40.10">
    <property type="entry name" value="Immunoglobulins"/>
    <property type="match status" value="7"/>
</dbReference>
<keyword evidence="8" id="KW-1185">Reference proteome</keyword>
<dbReference type="Pfam" id="PF07679">
    <property type="entry name" value="I-set"/>
    <property type="match status" value="1"/>
</dbReference>
<dbReference type="InterPro" id="IPR006150">
    <property type="entry name" value="Cys_repeat_1"/>
</dbReference>
<reference evidence="7" key="1">
    <citation type="submission" date="2023-06" db="EMBL/GenBank/DDBJ databases">
        <authorList>
            <person name="Delattre M."/>
        </authorList>
    </citation>
    <scope>NUCLEOTIDE SEQUENCE</scope>
    <source>
        <strain evidence="7">AF72</strain>
    </source>
</reference>
<dbReference type="SUPFAM" id="SSF48726">
    <property type="entry name" value="Immunoglobulin"/>
    <property type="match status" value="2"/>
</dbReference>
<dbReference type="SMART" id="SM00060">
    <property type="entry name" value="FN3"/>
    <property type="match status" value="5"/>
</dbReference>
<proteinExistence type="predicted"/>